<keyword evidence="14" id="KW-1185">Reference proteome</keyword>
<keyword evidence="7" id="KW-0245">EGF-like domain</keyword>
<feature type="binding site" evidence="8">
    <location>
        <position position="294"/>
    </location>
    <ligand>
        <name>Zn(2+)</name>
        <dbReference type="ChEBI" id="CHEBI:29105"/>
        <note>catalytic</note>
    </ligand>
</feature>
<dbReference type="PROSITE" id="PS50215">
    <property type="entry name" value="ADAM_MEPRO"/>
    <property type="match status" value="1"/>
</dbReference>
<dbReference type="AlphaFoldDB" id="A0A0N4ZCN3"/>
<evidence type="ECO:0000256" key="4">
    <source>
        <dbReference type="ARBA" id="ARBA00023136"/>
    </source>
</evidence>
<evidence type="ECO:0000256" key="1">
    <source>
        <dbReference type="ARBA" id="ARBA00004167"/>
    </source>
</evidence>
<dbReference type="SUPFAM" id="SSF55486">
    <property type="entry name" value="Metalloproteases ('zincins'), catalytic domain"/>
    <property type="match status" value="1"/>
</dbReference>
<dbReference type="SUPFAM" id="SSF57552">
    <property type="entry name" value="Blood coagulation inhibitor (disintegrin)"/>
    <property type="match status" value="1"/>
</dbReference>
<dbReference type="Pfam" id="PF01421">
    <property type="entry name" value="Reprolysin"/>
    <property type="match status" value="1"/>
</dbReference>
<evidence type="ECO:0000256" key="8">
    <source>
        <dbReference type="PROSITE-ProRule" id="PRU00276"/>
    </source>
</evidence>
<feature type="disulfide bond" evidence="8">
    <location>
        <begin position="304"/>
        <end position="309"/>
    </location>
</feature>
<proteinExistence type="predicted"/>
<dbReference type="InterPro" id="IPR036436">
    <property type="entry name" value="Disintegrin_dom_sf"/>
</dbReference>
<evidence type="ECO:0000256" key="7">
    <source>
        <dbReference type="PROSITE-ProRule" id="PRU00076"/>
    </source>
</evidence>
<comment type="caution">
    <text evidence="7">Lacks conserved residue(s) required for the propagation of feature annotation.</text>
</comment>
<dbReference type="InterPro" id="IPR001590">
    <property type="entry name" value="Peptidase_M12B"/>
</dbReference>
<dbReference type="GO" id="GO:0046872">
    <property type="term" value="F:metal ion binding"/>
    <property type="evidence" value="ECO:0007669"/>
    <property type="project" value="UniProtKB-KW"/>
</dbReference>
<feature type="domain" description="EGF-like" evidence="11">
    <location>
        <begin position="592"/>
        <end position="625"/>
    </location>
</feature>
<keyword evidence="3 10" id="KW-1133">Transmembrane helix</keyword>
<dbReference type="PROSITE" id="PS01186">
    <property type="entry name" value="EGF_2"/>
    <property type="match status" value="1"/>
</dbReference>
<name>A0A0N4ZCN3_PARTI</name>
<dbReference type="CDD" id="cd04269">
    <property type="entry name" value="ZnMc_adamalysin_II_like"/>
    <property type="match status" value="1"/>
</dbReference>
<dbReference type="SMART" id="SM00608">
    <property type="entry name" value="ACR"/>
    <property type="match status" value="1"/>
</dbReference>
<keyword evidence="2 10" id="KW-0812">Transmembrane</keyword>
<dbReference type="FunFam" id="3.40.390.10:FF:000002">
    <property type="entry name" value="Disintegrin and metalloproteinase domain-containing protein 22"/>
    <property type="match status" value="1"/>
</dbReference>
<organism evidence="14 15">
    <name type="scientific">Parastrongyloides trichosuri</name>
    <name type="common">Possum-specific nematode worm</name>
    <dbReference type="NCBI Taxonomy" id="131310"/>
    <lineage>
        <taxon>Eukaryota</taxon>
        <taxon>Metazoa</taxon>
        <taxon>Ecdysozoa</taxon>
        <taxon>Nematoda</taxon>
        <taxon>Chromadorea</taxon>
        <taxon>Rhabditida</taxon>
        <taxon>Tylenchina</taxon>
        <taxon>Panagrolaimomorpha</taxon>
        <taxon>Strongyloidoidea</taxon>
        <taxon>Strongyloididae</taxon>
        <taxon>Parastrongyloides</taxon>
    </lineage>
</organism>
<evidence type="ECO:0000256" key="6">
    <source>
        <dbReference type="PROSITE-ProRule" id="PRU00068"/>
    </source>
</evidence>
<dbReference type="GO" id="GO:0016020">
    <property type="term" value="C:membrane"/>
    <property type="evidence" value="ECO:0007669"/>
    <property type="project" value="UniProtKB-SubCell"/>
</dbReference>
<feature type="domain" description="Peptidase M12B" evidence="13">
    <location>
        <begin position="149"/>
        <end position="347"/>
    </location>
</feature>
<evidence type="ECO:0000259" key="13">
    <source>
        <dbReference type="PROSITE" id="PS50215"/>
    </source>
</evidence>
<dbReference type="PROSITE" id="PS50026">
    <property type="entry name" value="EGF_3"/>
    <property type="match status" value="1"/>
</dbReference>
<dbReference type="GO" id="GO:0004222">
    <property type="term" value="F:metalloendopeptidase activity"/>
    <property type="evidence" value="ECO:0007669"/>
    <property type="project" value="InterPro"/>
</dbReference>
<dbReference type="Gene3D" id="4.10.70.10">
    <property type="entry name" value="Disintegrin domain"/>
    <property type="match status" value="1"/>
</dbReference>
<feature type="domain" description="Disintegrin" evidence="12">
    <location>
        <begin position="353"/>
        <end position="441"/>
    </location>
</feature>
<protein>
    <submittedName>
        <fullName evidence="15">Peptidase M12B domain-containing protein</fullName>
    </submittedName>
</protein>
<feature type="disulfide bond" evidence="6">
    <location>
        <begin position="413"/>
        <end position="433"/>
    </location>
</feature>
<dbReference type="InterPro" id="IPR001762">
    <property type="entry name" value="Disintegrin_dom"/>
</dbReference>
<dbReference type="FunFam" id="4.10.70.10:FF:000001">
    <property type="entry name" value="Disintegrin and metalloproteinase domain-containing protein 22"/>
    <property type="match status" value="1"/>
</dbReference>
<feature type="transmembrane region" description="Helical" evidence="10">
    <location>
        <begin position="647"/>
        <end position="668"/>
    </location>
</feature>
<evidence type="ECO:0000256" key="9">
    <source>
        <dbReference type="SAM" id="MobiDB-lite"/>
    </source>
</evidence>
<evidence type="ECO:0000313" key="15">
    <source>
        <dbReference type="WBParaSite" id="PTRK_0000528500.1"/>
    </source>
</evidence>
<evidence type="ECO:0000256" key="3">
    <source>
        <dbReference type="ARBA" id="ARBA00022989"/>
    </source>
</evidence>
<evidence type="ECO:0000256" key="2">
    <source>
        <dbReference type="ARBA" id="ARBA00022692"/>
    </source>
</evidence>
<evidence type="ECO:0000256" key="10">
    <source>
        <dbReference type="SAM" id="Phobius"/>
    </source>
</evidence>
<feature type="region of interest" description="Disordered" evidence="9">
    <location>
        <begin position="824"/>
        <end position="869"/>
    </location>
</feature>
<dbReference type="WBParaSite" id="PTRK_0000528500.1">
    <property type="protein sequence ID" value="PTRK_0000528500.1"/>
    <property type="gene ID" value="PTRK_0000528500"/>
</dbReference>
<dbReference type="STRING" id="131310.A0A0N4ZCN3"/>
<dbReference type="GO" id="GO:0006509">
    <property type="term" value="P:membrane protein ectodomain proteolysis"/>
    <property type="evidence" value="ECO:0007669"/>
    <property type="project" value="TreeGrafter"/>
</dbReference>
<dbReference type="InterPro" id="IPR000742">
    <property type="entry name" value="EGF"/>
</dbReference>
<dbReference type="InterPro" id="IPR034027">
    <property type="entry name" value="Reprolysin_adamalysin"/>
</dbReference>
<sequence length="901" mass="100681">MNTVNYCNLAINFYDDGKLISVKDLSSILKDKNFKVVLSQTITPYDTHTIDIKRKENSKCHFDSIPDDLLSLSINVCIPHVVSGILRNNDNFYILSQNTGEDEIFQLTTTSLSGCPSFHKHRHKRQSLKKGSFIRKPDYYDSYISDKKRYVELGLIADNSIYLKYNKDEAIVNARLQAIADFVNVLYSPLNIFVYLTYVEVWKDKDLIEVSDESNVSLQNLVDYRVKLMKHQPHDNTHLITNKVFKSNVIGKAYKGTMCANDNSVGVDMDHNINPAFVAATVAHEMGHNFGMEHDAPYPDPCKCASPICIMYVASNLTLPNHWSECSLSQLSTSLSRGVDYCLMNIPKTKKGDSKCGNGIVEAGEDCDCGSTVHCDSSCCIASTCKLSENASCASGDCCDLETCKPKKKAIMCRTPKSDCDLPEFCDGNSQYCPADFYIQDGLHCPLSPDSFCYGGFCGDRDKQCAKLWGAEVHNGVDLCYKKLNIMGNEYGNCGYKNDTFFKCSQQDAFCGSLQCDNVNSQPIFGDPYATRSVMSWAKDGDKTTACRTFRTTYSINLKDRDPGMVLDGSKCGKDMFCVGTQCKLKNNVTASLPFCDPGDCNNLGVCNNVGNCHCKYGYGGTACEIPGYGGSINSGPMHDTAAFRPFLWVMWFMIFIIAIFAALSYHYKKRKNICLPKLLWKKCKNAFNIRGMLVPVRSAPAPPNRLPKANENLNSAWGNSNNDNVIHAGNFMSARFIPKPPSFHPPTCNYTDGGSYVQLSGPKNYYTCDRPKIPPPVAPMNEIDNYETVNNGPYDDIKDDKFEHSNNTYFNNKTNHFSNNYDYETNNIGGVQRPSQPPPPVPKHREKPKVAKKPNLNNENKIKQTNFDKKISPEINSNEKEDILSNINVKSLAKKFDGQI</sequence>
<comment type="subcellular location">
    <subcellularLocation>
        <location evidence="1">Membrane</location>
        <topology evidence="1">Single-pass membrane protein</topology>
    </subcellularLocation>
</comment>
<feature type="disulfide bond" evidence="8">
    <location>
        <begin position="302"/>
        <end position="326"/>
    </location>
</feature>
<dbReference type="PROSITE" id="PS50214">
    <property type="entry name" value="DISINTEGRIN_2"/>
    <property type="match status" value="1"/>
</dbReference>
<dbReference type="InterPro" id="IPR024079">
    <property type="entry name" value="MetalloPept_cat_dom_sf"/>
</dbReference>
<dbReference type="PROSITE" id="PS00022">
    <property type="entry name" value="EGF_1"/>
    <property type="match status" value="1"/>
</dbReference>
<dbReference type="SMART" id="SM00050">
    <property type="entry name" value="DISIN"/>
    <property type="match status" value="1"/>
</dbReference>
<dbReference type="Proteomes" id="UP000038045">
    <property type="component" value="Unplaced"/>
</dbReference>
<keyword evidence="8" id="KW-0862">Zinc</keyword>
<dbReference type="PANTHER" id="PTHR11905">
    <property type="entry name" value="ADAM A DISINTEGRIN AND METALLOPROTEASE DOMAIN"/>
    <property type="match status" value="1"/>
</dbReference>
<dbReference type="PANTHER" id="PTHR11905:SF159">
    <property type="entry name" value="ADAM METALLOPROTEASE"/>
    <property type="match status" value="1"/>
</dbReference>
<keyword evidence="4 10" id="KW-0472">Membrane</keyword>
<reference evidence="15" key="1">
    <citation type="submission" date="2017-02" db="UniProtKB">
        <authorList>
            <consortium name="WormBaseParasite"/>
        </authorList>
    </citation>
    <scope>IDENTIFICATION</scope>
</reference>
<evidence type="ECO:0000259" key="11">
    <source>
        <dbReference type="PROSITE" id="PS50026"/>
    </source>
</evidence>
<dbReference type="Pfam" id="PF00200">
    <property type="entry name" value="Disintegrin"/>
    <property type="match status" value="1"/>
</dbReference>
<feature type="compositionally biased region" description="Basic residues" evidence="9">
    <location>
        <begin position="843"/>
        <end position="853"/>
    </location>
</feature>
<keyword evidence="8" id="KW-0479">Metal-binding</keyword>
<dbReference type="InterPro" id="IPR006586">
    <property type="entry name" value="ADAM_Cys-rich"/>
</dbReference>
<evidence type="ECO:0000313" key="14">
    <source>
        <dbReference type="Proteomes" id="UP000038045"/>
    </source>
</evidence>
<accession>A0A0N4ZCN3</accession>
<feature type="binding site" evidence="8">
    <location>
        <position position="284"/>
    </location>
    <ligand>
        <name>Zn(2+)</name>
        <dbReference type="ChEBI" id="CHEBI:29105"/>
        <note>catalytic</note>
    </ligand>
</feature>
<dbReference type="Gene3D" id="3.40.390.10">
    <property type="entry name" value="Collagenase (Catalytic Domain)"/>
    <property type="match status" value="1"/>
</dbReference>
<evidence type="ECO:0000259" key="12">
    <source>
        <dbReference type="PROSITE" id="PS50214"/>
    </source>
</evidence>
<feature type="active site" evidence="8">
    <location>
        <position position="285"/>
    </location>
</feature>
<dbReference type="Pfam" id="PF08516">
    <property type="entry name" value="ADAM_CR"/>
    <property type="match status" value="1"/>
</dbReference>
<feature type="binding site" evidence="8">
    <location>
        <position position="288"/>
    </location>
    <ligand>
        <name>Zn(2+)</name>
        <dbReference type="ChEBI" id="CHEBI:29105"/>
        <note>catalytic</note>
    </ligand>
</feature>
<keyword evidence="5 7" id="KW-1015">Disulfide bond</keyword>
<evidence type="ECO:0000256" key="5">
    <source>
        <dbReference type="ARBA" id="ARBA00023157"/>
    </source>
</evidence>
<feature type="disulfide bond" evidence="7">
    <location>
        <begin position="615"/>
        <end position="624"/>
    </location>
</feature>